<evidence type="ECO:0000313" key="2">
    <source>
        <dbReference type="Proteomes" id="UP000186795"/>
    </source>
</evidence>
<keyword evidence="2" id="KW-1185">Reference proteome</keyword>
<gene>
    <name evidence="1" type="ORF">SAMN05421790_10789</name>
</gene>
<name>A0A1N7MW53_9BACL</name>
<evidence type="ECO:0000313" key="1">
    <source>
        <dbReference type="EMBL" id="SIS90300.1"/>
    </source>
</evidence>
<organism evidence="1 2">
    <name type="scientific">Kroppenstedtia eburnea</name>
    <dbReference type="NCBI Taxonomy" id="714067"/>
    <lineage>
        <taxon>Bacteria</taxon>
        <taxon>Bacillati</taxon>
        <taxon>Bacillota</taxon>
        <taxon>Bacilli</taxon>
        <taxon>Bacillales</taxon>
        <taxon>Thermoactinomycetaceae</taxon>
        <taxon>Kroppenstedtia</taxon>
    </lineage>
</organism>
<dbReference type="RefSeq" id="WP_143457116.1">
    <property type="nucleotide sequence ID" value="NZ_CP048103.1"/>
</dbReference>
<proteinExistence type="predicted"/>
<evidence type="ECO:0008006" key="3">
    <source>
        <dbReference type="Google" id="ProtNLM"/>
    </source>
</evidence>
<dbReference type="Proteomes" id="UP000186795">
    <property type="component" value="Unassembled WGS sequence"/>
</dbReference>
<protein>
    <recommendedName>
        <fullName evidence="3">TadE-like protein</fullName>
    </recommendedName>
</protein>
<dbReference type="EMBL" id="FTOD01000007">
    <property type="protein sequence ID" value="SIS90300.1"/>
    <property type="molecule type" value="Genomic_DNA"/>
</dbReference>
<accession>A0A1N7MW53</accession>
<reference evidence="2" key="1">
    <citation type="submission" date="2017-01" db="EMBL/GenBank/DDBJ databases">
        <authorList>
            <person name="Varghese N."/>
            <person name="Submissions S."/>
        </authorList>
    </citation>
    <scope>NUCLEOTIDE SEQUENCE [LARGE SCALE GENOMIC DNA]</scope>
    <source>
        <strain evidence="2">DSM 45196</strain>
    </source>
</reference>
<sequence length="112" mass="13106">MEFVAIIPLCLLIALFTWQMAFSVMAIMETEQLLRDHARLAATTGNLKQAEKKGRESFERTEYYQLKSFKLEEKEKENRIVATAVTKIQVVFFPSRNFDYQSKKETVVIHSR</sequence>
<dbReference type="OrthoDB" id="2989647at2"/>
<dbReference type="AlphaFoldDB" id="A0A1N7MW53"/>